<feature type="transmembrane region" description="Helical" evidence="1">
    <location>
        <begin position="579"/>
        <end position="600"/>
    </location>
</feature>
<sequence length="698" mass="78174">MIVLPPAAPRIVSLSFTVSSLFDKLYEKSSSVPKRILFNCYTSWILITASICHLLLIHGSAANHGSDITLGGKVQNIPMKTEHGMQLLQHWVDTMLGSFIATFADRRVLKAKPRHMIEEFGECNKRATGIPMQTRCLSLLLKDQISGENHRKKNSSASAQSSLRLQKYEKRKIVDQNKNKNKKDAWIGGFRTKRESKINDVTSRNEYDLISPGVGKMTPFGKLAHVMLKAVLAAKNKTHAQPWQETIKLMRERALRRKEAQKRLEEENLENMDQFIFRGMRDRGIVREDLATVLNDPSKLKHWLTEKSASKPREPAEKLIGLLRQGLKIGYSLSGKNSSNFDDKTLKIASPRFLSVVPDGEESKNETVELLSPSIFSMHDKGQDHQKWMDFIMEAAGVVDEVDKLETEMKDPKTTADLRKRYETESRSKDGTPLYFTRDNVTQMFGSFEDRKIEAYLSLANSLSKDQVKELNRTGCNDDSKTVTSDLRFRNASHMEQHLIEDIHHIAQLRSFELRQKDVLMPISFMPVILNGTPVSEAIVLSPIIFSPLILSLSLLGPLILSPTIFTPVILAPRTFSPIILSPLAFVPFVLSPVTFHPLILSPGVFVPVILSPVTLSPFILSPQVFSPFVLSSLVLSPLILNPNVGSPLVLSPFVLSPIIFSPQALGALILSPYALSPVIQSKLIAYNVVLSPSWLSK</sequence>
<dbReference type="PANTHER" id="PTHR21523:SF37">
    <property type="entry name" value="MLT-TEN (MLT-10) RELATED"/>
    <property type="match status" value="1"/>
</dbReference>
<name>A0AAD4MH53_9BILA</name>
<evidence type="ECO:0000313" key="3">
    <source>
        <dbReference type="Proteomes" id="UP001201812"/>
    </source>
</evidence>
<organism evidence="2 3">
    <name type="scientific">Ditylenchus destructor</name>
    <dbReference type="NCBI Taxonomy" id="166010"/>
    <lineage>
        <taxon>Eukaryota</taxon>
        <taxon>Metazoa</taxon>
        <taxon>Ecdysozoa</taxon>
        <taxon>Nematoda</taxon>
        <taxon>Chromadorea</taxon>
        <taxon>Rhabditida</taxon>
        <taxon>Tylenchina</taxon>
        <taxon>Tylenchomorpha</taxon>
        <taxon>Sphaerularioidea</taxon>
        <taxon>Anguinidae</taxon>
        <taxon>Anguininae</taxon>
        <taxon>Ditylenchus</taxon>
    </lineage>
</organism>
<keyword evidence="1" id="KW-0472">Membrane</keyword>
<proteinExistence type="predicted"/>
<dbReference type="InterPro" id="IPR006954">
    <property type="entry name" value="Mlt-10-like"/>
</dbReference>
<evidence type="ECO:0000256" key="1">
    <source>
        <dbReference type="SAM" id="Phobius"/>
    </source>
</evidence>
<dbReference type="EMBL" id="JAKKPZ010000703">
    <property type="protein sequence ID" value="KAI1692878.1"/>
    <property type="molecule type" value="Genomic_DNA"/>
</dbReference>
<keyword evidence="1" id="KW-1133">Transmembrane helix</keyword>
<dbReference type="AlphaFoldDB" id="A0AAD4MH53"/>
<keyword evidence="1" id="KW-0812">Transmembrane</keyword>
<dbReference type="Pfam" id="PF04870">
    <property type="entry name" value="Moulting_cycle"/>
    <property type="match status" value="1"/>
</dbReference>
<feature type="transmembrane region" description="Helical" evidence="1">
    <location>
        <begin position="549"/>
        <end position="572"/>
    </location>
</feature>
<reference evidence="2" key="1">
    <citation type="submission" date="2022-01" db="EMBL/GenBank/DDBJ databases">
        <title>Genome Sequence Resource for Two Populations of Ditylenchus destructor, the Migratory Endoparasitic Phytonematode.</title>
        <authorList>
            <person name="Zhang H."/>
            <person name="Lin R."/>
            <person name="Xie B."/>
        </authorList>
    </citation>
    <scope>NUCLEOTIDE SEQUENCE</scope>
    <source>
        <strain evidence="2">BazhouSP</strain>
    </source>
</reference>
<keyword evidence="3" id="KW-1185">Reference proteome</keyword>
<dbReference type="Proteomes" id="UP001201812">
    <property type="component" value="Unassembled WGS sequence"/>
</dbReference>
<accession>A0AAD4MH53</accession>
<gene>
    <name evidence="2" type="ORF">DdX_20991</name>
</gene>
<dbReference type="PANTHER" id="PTHR21523">
    <property type="match status" value="1"/>
</dbReference>
<evidence type="ECO:0000313" key="2">
    <source>
        <dbReference type="EMBL" id="KAI1692878.1"/>
    </source>
</evidence>
<feature type="transmembrane region" description="Helical" evidence="1">
    <location>
        <begin position="620"/>
        <end position="641"/>
    </location>
</feature>
<feature type="transmembrane region" description="Helical" evidence="1">
    <location>
        <begin position="653"/>
        <end position="676"/>
    </location>
</feature>
<comment type="caution">
    <text evidence="2">The sequence shown here is derived from an EMBL/GenBank/DDBJ whole genome shotgun (WGS) entry which is preliminary data.</text>
</comment>
<protein>
    <submittedName>
        <fullName evidence="2">Moulting cycle domain-containing protein</fullName>
    </submittedName>
</protein>